<proteinExistence type="predicted"/>
<evidence type="ECO:0000313" key="2">
    <source>
        <dbReference type="EMBL" id="MCO6051644.1"/>
    </source>
</evidence>
<sequence length="58" mass="6273">MLKGMESGEALVVLTTDPLAGLDIPAFLAEDGHKLVSVERTAWGHRFHVERGEGGQRS</sequence>
<feature type="domain" description="UPF0033" evidence="1">
    <location>
        <begin position="2"/>
        <end position="50"/>
    </location>
</feature>
<dbReference type="CDD" id="cd00291">
    <property type="entry name" value="SirA_YedF_YeeD"/>
    <property type="match status" value="1"/>
</dbReference>
<dbReference type="InterPro" id="IPR001455">
    <property type="entry name" value="TusA-like"/>
</dbReference>
<gene>
    <name evidence="2" type="ORF">NGM99_17810</name>
</gene>
<keyword evidence="3" id="KW-1185">Reference proteome</keyword>
<comment type="caution">
    <text evidence="2">The sequence shown here is derived from an EMBL/GenBank/DDBJ whole genome shotgun (WGS) entry which is preliminary data.</text>
</comment>
<reference evidence="2 3" key="1">
    <citation type="submission" date="2022-06" db="EMBL/GenBank/DDBJ databases">
        <title>Mesorhizobium sp. strain RP14 Genome sequencing and assembly.</title>
        <authorList>
            <person name="Kim I."/>
        </authorList>
    </citation>
    <scope>NUCLEOTIDE SEQUENCE [LARGE SCALE GENOMIC DNA]</scope>
    <source>
        <strain evidence="3">RP14(2022)</strain>
    </source>
</reference>
<organism evidence="2 3">
    <name type="scientific">Mesorhizobium liriopis</name>
    <dbReference type="NCBI Taxonomy" id="2953882"/>
    <lineage>
        <taxon>Bacteria</taxon>
        <taxon>Pseudomonadati</taxon>
        <taxon>Pseudomonadota</taxon>
        <taxon>Alphaproteobacteria</taxon>
        <taxon>Hyphomicrobiales</taxon>
        <taxon>Phyllobacteriaceae</taxon>
        <taxon>Mesorhizobium</taxon>
    </lineage>
</organism>
<dbReference type="Pfam" id="PF01206">
    <property type="entry name" value="TusA"/>
    <property type="match status" value="1"/>
</dbReference>
<dbReference type="Proteomes" id="UP001205906">
    <property type="component" value="Unassembled WGS sequence"/>
</dbReference>
<name>A0ABT1CA06_9HYPH</name>
<dbReference type="SUPFAM" id="SSF64307">
    <property type="entry name" value="SirA-like"/>
    <property type="match status" value="1"/>
</dbReference>
<dbReference type="Gene3D" id="3.30.110.40">
    <property type="entry name" value="TusA-like domain"/>
    <property type="match status" value="1"/>
</dbReference>
<evidence type="ECO:0000313" key="3">
    <source>
        <dbReference type="Proteomes" id="UP001205906"/>
    </source>
</evidence>
<dbReference type="InterPro" id="IPR036868">
    <property type="entry name" value="TusA-like_sf"/>
</dbReference>
<accession>A0ABT1CA06</accession>
<evidence type="ECO:0000259" key="1">
    <source>
        <dbReference type="Pfam" id="PF01206"/>
    </source>
</evidence>
<dbReference type="EMBL" id="JAMXQS010000008">
    <property type="protein sequence ID" value="MCO6051644.1"/>
    <property type="molecule type" value="Genomic_DNA"/>
</dbReference>
<protein>
    <submittedName>
        <fullName evidence="2">Sulfurtransferase TusA family protein</fullName>
    </submittedName>
</protein>